<sequence>MPTLSRRSLMAGAAATGALAAMSARAQTDALSSTPDLTGKSVLITGCSSGFGRLGAEHYARLGAKVFATMRGLPRPEAEELSTLAADENLDITVIEIDVLSDEQVVAGVAEAERLAGGGIDVLVNNAGIGISGPVELQDMQATQLIFGTNVIGAHRMARAVLPGMRAKGGGLIVPISSQLGRVIVPYSGHYSPTKFALEAMSEAMAYELVPHNIEVAIIEPGGYPTEVWVNRNIYTSALKDRAAAIHKDGYPQVVASMGEEDGSGRSADPMDVPRAIAQIIAMPGGTRPLRTEVHPGAKPQMKINEVTAATQVGWLGGSGYGPLIKAVHNVD</sequence>
<evidence type="ECO:0000256" key="1">
    <source>
        <dbReference type="RuleBase" id="RU000363"/>
    </source>
</evidence>
<dbReference type="Proteomes" id="UP000254101">
    <property type="component" value="Unassembled WGS sequence"/>
</dbReference>
<protein>
    <submittedName>
        <fullName evidence="3">SDR family NAD(P)-dependent oxidoreductase</fullName>
    </submittedName>
</protein>
<dbReference type="InterPro" id="IPR002347">
    <property type="entry name" value="SDR_fam"/>
</dbReference>
<reference evidence="3 4" key="1">
    <citation type="submission" date="2018-07" db="EMBL/GenBank/DDBJ databases">
        <title>Erythrobacter nanhaiensis sp. nov., a novel member of the genus Erythrobacter isolated from the South China Sea.</title>
        <authorList>
            <person name="Chen X."/>
            <person name="Liu J."/>
        </authorList>
    </citation>
    <scope>NUCLEOTIDE SEQUENCE [LARGE SCALE GENOMIC DNA]</scope>
    <source>
        <strain evidence="3 4">S-5</strain>
    </source>
</reference>
<dbReference type="Pfam" id="PF00106">
    <property type="entry name" value="adh_short"/>
    <property type="match status" value="1"/>
</dbReference>
<dbReference type="PRINTS" id="PR00081">
    <property type="entry name" value="GDHRDH"/>
</dbReference>
<dbReference type="Gene3D" id="3.40.50.720">
    <property type="entry name" value="NAD(P)-binding Rossmann-like Domain"/>
    <property type="match status" value="1"/>
</dbReference>
<evidence type="ECO:0000256" key="2">
    <source>
        <dbReference type="SAM" id="SignalP"/>
    </source>
</evidence>
<accession>A0A395LQZ4</accession>
<dbReference type="AlphaFoldDB" id="A0A395LQZ4"/>
<feature type="chain" id="PRO_5017469758" evidence="2">
    <location>
        <begin position="27"/>
        <end position="332"/>
    </location>
</feature>
<dbReference type="RefSeq" id="WP_115492204.1">
    <property type="nucleotide sequence ID" value="NZ_JACHWW010000001.1"/>
</dbReference>
<dbReference type="PANTHER" id="PTHR43976">
    <property type="entry name" value="SHORT CHAIN DEHYDROGENASE"/>
    <property type="match status" value="1"/>
</dbReference>
<keyword evidence="4" id="KW-1185">Reference proteome</keyword>
<comment type="caution">
    <text evidence="3">The sequence shown here is derived from an EMBL/GenBank/DDBJ whole genome shotgun (WGS) entry which is preliminary data.</text>
</comment>
<name>A0A395LQZ4_9SPHN</name>
<dbReference type="CDD" id="cd05374">
    <property type="entry name" value="17beta-HSD-like_SDR_c"/>
    <property type="match status" value="1"/>
</dbReference>
<dbReference type="OrthoDB" id="9793825at2"/>
<keyword evidence="2" id="KW-0732">Signal</keyword>
<evidence type="ECO:0000313" key="4">
    <source>
        <dbReference type="Proteomes" id="UP000254101"/>
    </source>
</evidence>
<organism evidence="3 4">
    <name type="scientific">Alteriqipengyuania lutimaris</name>
    <dbReference type="NCBI Taxonomy" id="1538146"/>
    <lineage>
        <taxon>Bacteria</taxon>
        <taxon>Pseudomonadati</taxon>
        <taxon>Pseudomonadota</taxon>
        <taxon>Alphaproteobacteria</taxon>
        <taxon>Sphingomonadales</taxon>
        <taxon>Erythrobacteraceae</taxon>
        <taxon>Alteriqipengyuania</taxon>
    </lineage>
</organism>
<dbReference type="InterPro" id="IPR051911">
    <property type="entry name" value="SDR_oxidoreductase"/>
</dbReference>
<dbReference type="SUPFAM" id="SSF51735">
    <property type="entry name" value="NAD(P)-binding Rossmann-fold domains"/>
    <property type="match status" value="1"/>
</dbReference>
<dbReference type="PANTHER" id="PTHR43976:SF9">
    <property type="entry name" value="OXIDOREDUCTASE"/>
    <property type="match status" value="1"/>
</dbReference>
<dbReference type="InterPro" id="IPR006311">
    <property type="entry name" value="TAT_signal"/>
</dbReference>
<feature type="signal peptide" evidence="2">
    <location>
        <begin position="1"/>
        <end position="26"/>
    </location>
</feature>
<gene>
    <name evidence="3" type="ORF">DL238_10430</name>
</gene>
<dbReference type="PRINTS" id="PR00080">
    <property type="entry name" value="SDRFAMILY"/>
</dbReference>
<dbReference type="PROSITE" id="PS51318">
    <property type="entry name" value="TAT"/>
    <property type="match status" value="1"/>
</dbReference>
<comment type="similarity">
    <text evidence="1">Belongs to the short-chain dehydrogenases/reductases (SDR) family.</text>
</comment>
<dbReference type="InterPro" id="IPR036291">
    <property type="entry name" value="NAD(P)-bd_dom_sf"/>
</dbReference>
<proteinExistence type="inferred from homology"/>
<evidence type="ECO:0000313" key="3">
    <source>
        <dbReference type="EMBL" id="RDS77974.1"/>
    </source>
</evidence>
<dbReference type="EMBL" id="QRBB01000001">
    <property type="protein sequence ID" value="RDS77974.1"/>
    <property type="molecule type" value="Genomic_DNA"/>
</dbReference>